<name>A0A0J9D3G8_SPHYA</name>
<protein>
    <submittedName>
        <fullName evidence="2">Uncharacterized protein</fullName>
    </submittedName>
</protein>
<organism evidence="2 3">
    <name type="scientific">Sphingobium yanoikuyae</name>
    <name type="common">Sphingomonas yanoikuyae</name>
    <dbReference type="NCBI Taxonomy" id="13690"/>
    <lineage>
        <taxon>Bacteria</taxon>
        <taxon>Pseudomonadati</taxon>
        <taxon>Pseudomonadota</taxon>
        <taxon>Alphaproteobacteria</taxon>
        <taxon>Sphingomonadales</taxon>
        <taxon>Sphingomonadaceae</taxon>
        <taxon>Sphingobium</taxon>
    </lineage>
</organism>
<gene>
    <name evidence="2" type="ORF">BV87_22025</name>
</gene>
<proteinExistence type="predicted"/>
<dbReference type="EMBL" id="CP020925">
    <property type="protein sequence ID" value="ATP20792.1"/>
    <property type="molecule type" value="Genomic_DNA"/>
</dbReference>
<feature type="region of interest" description="Disordered" evidence="1">
    <location>
        <begin position="1"/>
        <end position="43"/>
    </location>
</feature>
<dbReference type="AlphaFoldDB" id="A0A0J9D3G8"/>
<accession>A0A0J9D3G8</accession>
<evidence type="ECO:0000313" key="2">
    <source>
        <dbReference type="EMBL" id="ATP20792.1"/>
    </source>
</evidence>
<dbReference type="RefSeq" id="WP_048937761.1">
    <property type="nucleotide sequence ID" value="NZ_CP020925.1"/>
</dbReference>
<evidence type="ECO:0000313" key="3">
    <source>
        <dbReference type="Proteomes" id="UP000037029"/>
    </source>
</evidence>
<feature type="compositionally biased region" description="Basic and acidic residues" evidence="1">
    <location>
        <begin position="21"/>
        <end position="34"/>
    </location>
</feature>
<sequence length="146" mass="16315">MADAAQARSDDASRSEPFCPPERKLGTHRIDHSDPAFNGLPDLTSGRTHDDAIARLEWIGAHRIEHYGRAWLDEARDIGLTVQRVRSDNGPSLEIGYPCDWQLDMRKKRADALVAHFKALAEGRDLILAELQRAGSVYGHMMAVRS</sequence>
<dbReference type="Proteomes" id="UP000037029">
    <property type="component" value="Chromosome"/>
</dbReference>
<reference evidence="2 3" key="1">
    <citation type="submission" date="2017-04" db="EMBL/GenBank/DDBJ databases">
        <title>Characterization, genome and methylation analysis of a phthalic acid esters degrading strain Sphingobium yanoikuyae SHJ.</title>
        <authorList>
            <person name="Feng L."/>
        </authorList>
    </citation>
    <scope>NUCLEOTIDE SEQUENCE [LARGE SCALE GENOMIC DNA]</scope>
    <source>
        <strain evidence="2 3">SHJ</strain>
    </source>
</reference>
<evidence type="ECO:0000256" key="1">
    <source>
        <dbReference type="SAM" id="MobiDB-lite"/>
    </source>
</evidence>